<gene>
    <name evidence="11" type="ORF">LOD99_6783</name>
</gene>
<keyword evidence="6 10" id="KW-0812">Transmembrane</keyword>
<comment type="similarity">
    <text evidence="3 10">Belongs to the ALG6/ALG8 glucosyltransferase family.</text>
</comment>
<dbReference type="EMBL" id="JAKMXF010000322">
    <property type="protein sequence ID" value="KAI6649062.1"/>
    <property type="molecule type" value="Genomic_DNA"/>
</dbReference>
<dbReference type="EC" id="2.4.1.-" evidence="10"/>
<dbReference type="Pfam" id="PF03155">
    <property type="entry name" value="Alg6_Alg8"/>
    <property type="match status" value="1"/>
</dbReference>
<accession>A0AAV7JJT4</accession>
<feature type="transmembrane region" description="Helical" evidence="10">
    <location>
        <begin position="217"/>
        <end position="240"/>
    </location>
</feature>
<keyword evidence="4 10" id="KW-0328">Glycosyltransferase</keyword>
<reference evidence="11 12" key="1">
    <citation type="journal article" date="2023" name="BMC Biol.">
        <title>The compact genome of the sponge Oopsacas minuta (Hexactinellida) is lacking key metazoan core genes.</title>
        <authorList>
            <person name="Santini S."/>
            <person name="Schenkelaars Q."/>
            <person name="Jourda C."/>
            <person name="Duchesne M."/>
            <person name="Belahbib H."/>
            <person name="Rocher C."/>
            <person name="Selva M."/>
            <person name="Riesgo A."/>
            <person name="Vervoort M."/>
            <person name="Leys S.P."/>
            <person name="Kodjabachian L."/>
            <person name="Le Bivic A."/>
            <person name="Borchiellini C."/>
            <person name="Claverie J.M."/>
            <person name="Renard E."/>
        </authorList>
    </citation>
    <scope>NUCLEOTIDE SEQUENCE [LARGE SCALE GENOMIC DNA]</scope>
    <source>
        <strain evidence="11">SPO-2</strain>
    </source>
</reference>
<keyword evidence="8 10" id="KW-1133">Transmembrane helix</keyword>
<feature type="transmembrane region" description="Helical" evidence="10">
    <location>
        <begin position="172"/>
        <end position="197"/>
    </location>
</feature>
<keyword evidence="7 10" id="KW-0256">Endoplasmic reticulum</keyword>
<sequence>MYSTVITTGVVITCIKLLLMPAYHSTDFEVHRNWLAITSSLPLEEWYYNNDSIWTLDYPPLFAYFEFLLSKPATMVDPNITRLDNHEYANDNCVTFQRISVVASDLILIIATDYYVSTLTDRVKHRSIALALLIVCNSGLLIVDHIHFQYNGMLFGILIFSLVAMKREWFITAAALFTILLFFKHIFVYFAFAYFIYLLTHYCLYTSHTRHSLVTIATLRFIALSLTVLSISFVSLLPFISQLSQLLSRLFPFRRGLTHAYWAPNAWALYNTADIILSKLFISNSNSSLTRGLVGDGTHTFLPSVTPLATLVCTLVSMLPGMLIGMRVNRVDNPFVRFVTSLTLCGFSSFLFGWHVHEKAILLVIIPFTLIAIEHPSLTPIYTLLSAVGVFSLFPLVIQLREIPIKICLFLLNISFCHIFLPKCVAKANQLSLLELCYLSGLLPLICLDIFGGYLATYQFIPLMMTSLYCAVGNFYVYFKICLFAIQLCTS</sequence>
<evidence type="ECO:0000256" key="7">
    <source>
        <dbReference type="ARBA" id="ARBA00022824"/>
    </source>
</evidence>
<feature type="transmembrane region" description="Helical" evidence="10">
    <location>
        <begin position="301"/>
        <end position="323"/>
    </location>
</feature>
<evidence type="ECO:0000256" key="4">
    <source>
        <dbReference type="ARBA" id="ARBA00022676"/>
    </source>
</evidence>
<evidence type="ECO:0000256" key="8">
    <source>
        <dbReference type="ARBA" id="ARBA00022989"/>
    </source>
</evidence>
<dbReference type="AlphaFoldDB" id="A0AAV7JJT4"/>
<evidence type="ECO:0000256" key="10">
    <source>
        <dbReference type="RuleBase" id="RU363110"/>
    </source>
</evidence>
<dbReference type="Proteomes" id="UP001165289">
    <property type="component" value="Unassembled WGS sequence"/>
</dbReference>
<feature type="transmembrane region" description="Helical" evidence="10">
    <location>
        <begin position="460"/>
        <end position="479"/>
    </location>
</feature>
<proteinExistence type="inferred from homology"/>
<evidence type="ECO:0000256" key="6">
    <source>
        <dbReference type="ARBA" id="ARBA00022692"/>
    </source>
</evidence>
<protein>
    <recommendedName>
        <fullName evidence="10">Alpha-1,3-glucosyltransferase</fullName>
        <ecNumber evidence="10">2.4.1.-</ecNumber>
    </recommendedName>
</protein>
<evidence type="ECO:0000256" key="9">
    <source>
        <dbReference type="ARBA" id="ARBA00023136"/>
    </source>
</evidence>
<dbReference type="GO" id="GO:0042283">
    <property type="term" value="F:dolichyl pyrophosphate Glc1Man9GlcNAc2 alpha-1,3-glucosyltransferase activity"/>
    <property type="evidence" value="ECO:0007669"/>
    <property type="project" value="TreeGrafter"/>
</dbReference>
<dbReference type="GO" id="GO:0006487">
    <property type="term" value="P:protein N-linked glycosylation"/>
    <property type="evidence" value="ECO:0007669"/>
    <property type="project" value="TreeGrafter"/>
</dbReference>
<comment type="pathway">
    <text evidence="2 10">Protein modification; protein glycosylation.</text>
</comment>
<feature type="transmembrane region" description="Helical" evidence="10">
    <location>
        <begin position="335"/>
        <end position="354"/>
    </location>
</feature>
<organism evidence="11 12">
    <name type="scientific">Oopsacas minuta</name>
    <dbReference type="NCBI Taxonomy" id="111878"/>
    <lineage>
        <taxon>Eukaryota</taxon>
        <taxon>Metazoa</taxon>
        <taxon>Porifera</taxon>
        <taxon>Hexactinellida</taxon>
        <taxon>Hexasterophora</taxon>
        <taxon>Lyssacinosida</taxon>
        <taxon>Leucopsacidae</taxon>
        <taxon>Oopsacas</taxon>
    </lineage>
</organism>
<keyword evidence="9 10" id="KW-0472">Membrane</keyword>
<evidence type="ECO:0000313" key="11">
    <source>
        <dbReference type="EMBL" id="KAI6649062.1"/>
    </source>
</evidence>
<dbReference type="InterPro" id="IPR004856">
    <property type="entry name" value="Glyco_trans_ALG6/ALG8"/>
</dbReference>
<name>A0AAV7JJT4_9METZ</name>
<feature type="transmembrane region" description="Helical" evidence="10">
    <location>
        <begin position="433"/>
        <end position="454"/>
    </location>
</feature>
<evidence type="ECO:0000256" key="1">
    <source>
        <dbReference type="ARBA" id="ARBA00004477"/>
    </source>
</evidence>
<dbReference type="PANTHER" id="PTHR12413:SF2">
    <property type="entry name" value="DOLICHYL PYROPHOSPHATE GLC1MAN9GLCNAC2 ALPHA-1,3-GLUCOSYLTRANSFERASE-RELATED"/>
    <property type="match status" value="1"/>
</dbReference>
<evidence type="ECO:0000313" key="12">
    <source>
        <dbReference type="Proteomes" id="UP001165289"/>
    </source>
</evidence>
<comment type="subcellular location">
    <subcellularLocation>
        <location evidence="1 10">Endoplasmic reticulum membrane</location>
        <topology evidence="1 10">Multi-pass membrane protein</topology>
    </subcellularLocation>
</comment>
<evidence type="ECO:0000256" key="3">
    <source>
        <dbReference type="ARBA" id="ARBA00008715"/>
    </source>
</evidence>
<evidence type="ECO:0000256" key="5">
    <source>
        <dbReference type="ARBA" id="ARBA00022679"/>
    </source>
</evidence>
<feature type="transmembrane region" description="Helical" evidence="10">
    <location>
        <begin position="381"/>
        <end position="398"/>
    </location>
</feature>
<dbReference type="PANTHER" id="PTHR12413">
    <property type="entry name" value="DOLICHYL GLYCOSYLTRANSFERASE"/>
    <property type="match status" value="1"/>
</dbReference>
<comment type="caution">
    <text evidence="11">The sequence shown here is derived from an EMBL/GenBank/DDBJ whole genome shotgun (WGS) entry which is preliminary data.</text>
</comment>
<keyword evidence="12" id="KW-1185">Reference proteome</keyword>
<dbReference type="GO" id="GO:0005789">
    <property type="term" value="C:endoplasmic reticulum membrane"/>
    <property type="evidence" value="ECO:0007669"/>
    <property type="project" value="UniProtKB-SubCell"/>
</dbReference>
<feature type="transmembrane region" description="Helical" evidence="10">
    <location>
        <begin position="127"/>
        <end position="143"/>
    </location>
</feature>
<keyword evidence="5 10" id="KW-0808">Transferase</keyword>
<evidence type="ECO:0000256" key="2">
    <source>
        <dbReference type="ARBA" id="ARBA00004922"/>
    </source>
</evidence>